<protein>
    <submittedName>
        <fullName evidence="1">Uncharacterized protein</fullName>
    </submittedName>
</protein>
<reference evidence="1" key="1">
    <citation type="journal article" date="2015" name="Genome Announc.">
        <title>Draft Genome Sequence of Tolypothrix boutellei Strain VB521301.</title>
        <authorList>
            <person name="Chandrababunaidu M.M."/>
            <person name="Singh D."/>
            <person name="Sen D."/>
            <person name="Bhan S."/>
            <person name="Das S."/>
            <person name="Gupta A."/>
            <person name="Adhikary S.P."/>
            <person name="Tripathy S."/>
        </authorList>
    </citation>
    <scope>NUCLEOTIDE SEQUENCE</scope>
    <source>
        <strain evidence="1">VB521301</strain>
    </source>
</reference>
<gene>
    <name evidence="1" type="ORF">DA73_0400000085</name>
</gene>
<evidence type="ECO:0000313" key="1">
    <source>
        <dbReference type="EMBL" id="KAF3884076.1"/>
    </source>
</evidence>
<proteinExistence type="predicted"/>
<reference evidence="1" key="2">
    <citation type="submission" date="2019-11" db="EMBL/GenBank/DDBJ databases">
        <title>Improved Assembly of Tolypothrix boutellei genome.</title>
        <authorList>
            <person name="Sarangi A.N."/>
            <person name="Mukherjee M."/>
            <person name="Ghosh S."/>
            <person name="Singh D."/>
            <person name="Das A."/>
            <person name="Kant S."/>
            <person name="Prusty A."/>
            <person name="Tripathy S."/>
        </authorList>
    </citation>
    <scope>NUCLEOTIDE SEQUENCE</scope>
    <source>
        <strain evidence="1">VB521301</strain>
    </source>
</reference>
<evidence type="ECO:0000313" key="2">
    <source>
        <dbReference type="Proteomes" id="UP000029738"/>
    </source>
</evidence>
<comment type="caution">
    <text evidence="1">The sequence shown here is derived from an EMBL/GenBank/DDBJ whole genome shotgun (WGS) entry which is preliminary data.</text>
</comment>
<organism evidence="1 2">
    <name type="scientific">Tolypothrix bouteillei VB521301</name>
    <dbReference type="NCBI Taxonomy" id="1479485"/>
    <lineage>
        <taxon>Bacteria</taxon>
        <taxon>Bacillati</taxon>
        <taxon>Cyanobacteriota</taxon>
        <taxon>Cyanophyceae</taxon>
        <taxon>Nostocales</taxon>
        <taxon>Tolypothrichaceae</taxon>
        <taxon>Tolypothrix</taxon>
    </lineage>
</organism>
<dbReference type="EMBL" id="JHEG04000001">
    <property type="protein sequence ID" value="KAF3884076.1"/>
    <property type="molecule type" value="Genomic_DNA"/>
</dbReference>
<dbReference type="AlphaFoldDB" id="A0A8S9SVV3"/>
<dbReference type="RefSeq" id="WP_153021584.1">
    <property type="nucleotide sequence ID" value="NZ_JHEG04000001.1"/>
</dbReference>
<keyword evidence="2" id="KW-1185">Reference proteome</keyword>
<accession>A0A8S9SVV3</accession>
<sequence length="52" mass="5810">MRGSERDRSIGNSVGQLSLVERCTGNAEYIRQLKLPRVRGGSGYKEGVESRR</sequence>
<name>A0A8S9SVV3_9CYAN</name>
<dbReference type="Proteomes" id="UP000029738">
    <property type="component" value="Unassembled WGS sequence"/>
</dbReference>